<evidence type="ECO:0000256" key="3">
    <source>
        <dbReference type="ARBA" id="ARBA00022553"/>
    </source>
</evidence>
<dbReference type="Pfam" id="PF00512">
    <property type="entry name" value="HisKA"/>
    <property type="match status" value="1"/>
</dbReference>
<dbReference type="Gene3D" id="1.10.287.130">
    <property type="match status" value="1"/>
</dbReference>
<sequence>MQRQERVKAPKTQTLIEDILALSTQCDNGLREKIELLIASYTTEGTTREQMLESRVLEEIDKRLEREKVLQNQAKMAAMGEMMDAVAHQWKQPLNALSMYGDLLKMDFEAGDVTLEYVEKFVEDIQEQITHMVSTLSEFRTFFRPDKESGPFGLKRCTQSVLLLVHDEMLRNNIAVTVEEGREIIVSGIENEFKHLLLNLLANAKDAFIERESSVREILIRFYKKGGHIYIEVEDSAGGIDPELLEEIFKPNFTTKRDDKGTGIGLYMSTQIAQKMQGSLTVENAKRGAIFRLELPLP</sequence>
<evidence type="ECO:0000313" key="10">
    <source>
        <dbReference type="EMBL" id="XAU15504.1"/>
    </source>
</evidence>
<proteinExistence type="predicted"/>
<protein>
    <recommendedName>
        <fullName evidence="2">histidine kinase</fullName>
        <ecNumber evidence="2">2.7.13.3</ecNumber>
    </recommendedName>
</protein>
<dbReference type="InterPro" id="IPR003594">
    <property type="entry name" value="HATPase_dom"/>
</dbReference>
<dbReference type="PRINTS" id="PR00344">
    <property type="entry name" value="BCTRLSENSOR"/>
</dbReference>
<dbReference type="InterPro" id="IPR003661">
    <property type="entry name" value="HisK_dim/P_dom"/>
</dbReference>
<feature type="domain" description="Histidine kinase" evidence="9">
    <location>
        <begin position="85"/>
        <end position="298"/>
    </location>
</feature>
<dbReference type="EMBL" id="CP147920">
    <property type="protein sequence ID" value="XAU15504.1"/>
    <property type="molecule type" value="Genomic_DNA"/>
</dbReference>
<organism evidence="10 11">
    <name type="scientific">Sulfurimonas diazotrophicus</name>
    <dbReference type="NCBI Taxonomy" id="3131939"/>
    <lineage>
        <taxon>Bacteria</taxon>
        <taxon>Pseudomonadati</taxon>
        <taxon>Campylobacterota</taxon>
        <taxon>Epsilonproteobacteria</taxon>
        <taxon>Campylobacterales</taxon>
        <taxon>Sulfurimonadaceae</taxon>
        <taxon>Sulfurimonas</taxon>
    </lineage>
</organism>
<dbReference type="SMART" id="SM00387">
    <property type="entry name" value="HATPase_c"/>
    <property type="match status" value="1"/>
</dbReference>
<reference evidence="10 11" key="1">
    <citation type="submission" date="2024-03" db="EMBL/GenBank/DDBJ databases">
        <title>Sulfurimonas sp. HSL3-1.</title>
        <authorList>
            <person name="Wang S."/>
        </authorList>
    </citation>
    <scope>NUCLEOTIDE SEQUENCE [LARGE SCALE GENOMIC DNA]</scope>
    <source>
        <strain evidence="10 11">HSL3-1</strain>
    </source>
</reference>
<dbReference type="PANTHER" id="PTHR43065">
    <property type="entry name" value="SENSOR HISTIDINE KINASE"/>
    <property type="match status" value="1"/>
</dbReference>
<dbReference type="SMART" id="SM00388">
    <property type="entry name" value="HisKA"/>
    <property type="match status" value="1"/>
</dbReference>
<comment type="catalytic activity">
    <reaction evidence="1">
        <text>ATP + protein L-histidine = ADP + protein N-phospho-L-histidine.</text>
        <dbReference type="EC" id="2.7.13.3"/>
    </reaction>
</comment>
<keyword evidence="6" id="KW-0418">Kinase</keyword>
<dbReference type="PROSITE" id="PS50109">
    <property type="entry name" value="HIS_KIN"/>
    <property type="match status" value="1"/>
</dbReference>
<evidence type="ECO:0000256" key="7">
    <source>
        <dbReference type="ARBA" id="ARBA00022840"/>
    </source>
</evidence>
<keyword evidence="11" id="KW-1185">Reference proteome</keyword>
<gene>
    <name evidence="10" type="ORF">WCY31_02120</name>
</gene>
<dbReference type="SUPFAM" id="SSF47384">
    <property type="entry name" value="Homodimeric domain of signal transducing histidine kinase"/>
    <property type="match status" value="1"/>
</dbReference>
<accession>A0ABZ3HB76</accession>
<dbReference type="InterPro" id="IPR036097">
    <property type="entry name" value="HisK_dim/P_sf"/>
</dbReference>
<dbReference type="RefSeq" id="WP_345970625.1">
    <property type="nucleotide sequence ID" value="NZ_CP147920.1"/>
</dbReference>
<evidence type="ECO:0000313" key="11">
    <source>
        <dbReference type="Proteomes" id="UP001447842"/>
    </source>
</evidence>
<keyword evidence="7 10" id="KW-0067">ATP-binding</keyword>
<dbReference type="Gene3D" id="3.30.565.10">
    <property type="entry name" value="Histidine kinase-like ATPase, C-terminal domain"/>
    <property type="match status" value="1"/>
</dbReference>
<evidence type="ECO:0000256" key="6">
    <source>
        <dbReference type="ARBA" id="ARBA00022777"/>
    </source>
</evidence>
<dbReference type="GO" id="GO:0005524">
    <property type="term" value="F:ATP binding"/>
    <property type="evidence" value="ECO:0007669"/>
    <property type="project" value="UniProtKB-KW"/>
</dbReference>
<dbReference type="Proteomes" id="UP001447842">
    <property type="component" value="Chromosome"/>
</dbReference>
<dbReference type="Pfam" id="PF02518">
    <property type="entry name" value="HATPase_c"/>
    <property type="match status" value="1"/>
</dbReference>
<evidence type="ECO:0000256" key="8">
    <source>
        <dbReference type="ARBA" id="ARBA00023012"/>
    </source>
</evidence>
<evidence type="ECO:0000256" key="5">
    <source>
        <dbReference type="ARBA" id="ARBA00022741"/>
    </source>
</evidence>
<evidence type="ECO:0000259" key="9">
    <source>
        <dbReference type="PROSITE" id="PS50109"/>
    </source>
</evidence>
<keyword evidence="5" id="KW-0547">Nucleotide-binding</keyword>
<dbReference type="EC" id="2.7.13.3" evidence="2"/>
<dbReference type="InterPro" id="IPR004358">
    <property type="entry name" value="Sig_transdc_His_kin-like_C"/>
</dbReference>
<dbReference type="CDD" id="cd00082">
    <property type="entry name" value="HisKA"/>
    <property type="match status" value="1"/>
</dbReference>
<keyword evidence="8" id="KW-0902">Two-component regulatory system</keyword>
<dbReference type="InterPro" id="IPR005467">
    <property type="entry name" value="His_kinase_dom"/>
</dbReference>
<keyword evidence="4" id="KW-0808">Transferase</keyword>
<dbReference type="SUPFAM" id="SSF55874">
    <property type="entry name" value="ATPase domain of HSP90 chaperone/DNA topoisomerase II/histidine kinase"/>
    <property type="match status" value="1"/>
</dbReference>
<evidence type="ECO:0000256" key="2">
    <source>
        <dbReference type="ARBA" id="ARBA00012438"/>
    </source>
</evidence>
<dbReference type="PANTHER" id="PTHR43065:SF10">
    <property type="entry name" value="PEROXIDE STRESS-ACTIVATED HISTIDINE KINASE MAK3"/>
    <property type="match status" value="1"/>
</dbReference>
<evidence type="ECO:0000256" key="4">
    <source>
        <dbReference type="ARBA" id="ARBA00022679"/>
    </source>
</evidence>
<evidence type="ECO:0000256" key="1">
    <source>
        <dbReference type="ARBA" id="ARBA00000085"/>
    </source>
</evidence>
<name>A0ABZ3HB76_9BACT</name>
<dbReference type="InterPro" id="IPR036890">
    <property type="entry name" value="HATPase_C_sf"/>
</dbReference>
<keyword evidence="3" id="KW-0597">Phosphoprotein</keyword>